<evidence type="ECO:0000313" key="2">
    <source>
        <dbReference type="Proteomes" id="UP000034601"/>
    </source>
</evidence>
<gene>
    <name evidence="1" type="ORF">UU29_C0003G0045</name>
</gene>
<dbReference type="AlphaFoldDB" id="A0A0G0U3I5"/>
<proteinExistence type="predicted"/>
<protein>
    <submittedName>
        <fullName evidence="1">Uncharacterized protein</fullName>
    </submittedName>
</protein>
<dbReference type="Proteomes" id="UP000034601">
    <property type="component" value="Unassembled WGS sequence"/>
</dbReference>
<sequence>MKNAKSSVTEIKTHFILEHSERLLSECKKVLKKIQKYESEVIVTKDKKMVIRNFGVKERLLIHEPKRIVNECNLPANWEEPIRNLLKSGKLQLPAISSLQPILSYNFEKQKWELFIQIFRKTTAKDLERADWNLIKELQSRWLKDFEPIEISDTDIRMIELYNQGKSMREIGETIYGNRPFDETEISKRCRLVKKKLHMSRDKKG</sequence>
<comment type="caution">
    <text evidence="1">The sequence shown here is derived from an EMBL/GenBank/DDBJ whole genome shotgun (WGS) entry which is preliminary data.</text>
</comment>
<evidence type="ECO:0000313" key="1">
    <source>
        <dbReference type="EMBL" id="KKR83643.1"/>
    </source>
</evidence>
<accession>A0A0G0U3I5</accession>
<name>A0A0G0U3I5_9BACT</name>
<organism evidence="1 2">
    <name type="scientific">Candidatus Daviesbacteria bacterium GW2011_GWA2_40_9</name>
    <dbReference type="NCBI Taxonomy" id="1618424"/>
    <lineage>
        <taxon>Bacteria</taxon>
        <taxon>Candidatus Daviesiibacteriota</taxon>
    </lineage>
</organism>
<dbReference type="EMBL" id="LCAB01000003">
    <property type="protein sequence ID" value="KKR83643.1"/>
    <property type="molecule type" value="Genomic_DNA"/>
</dbReference>
<reference evidence="1 2" key="1">
    <citation type="journal article" date="2015" name="Nature">
        <title>rRNA introns, odd ribosomes, and small enigmatic genomes across a large radiation of phyla.</title>
        <authorList>
            <person name="Brown C.T."/>
            <person name="Hug L.A."/>
            <person name="Thomas B.C."/>
            <person name="Sharon I."/>
            <person name="Castelle C.J."/>
            <person name="Singh A."/>
            <person name="Wilkins M.J."/>
            <person name="Williams K.H."/>
            <person name="Banfield J.F."/>
        </authorList>
    </citation>
    <scope>NUCLEOTIDE SEQUENCE [LARGE SCALE GENOMIC DNA]</scope>
</reference>